<reference evidence="8" key="2">
    <citation type="submission" date="2020-08" db="EMBL/GenBank/DDBJ databases">
        <authorList>
            <person name="Kikuchi T."/>
        </authorList>
    </citation>
    <scope>NUCLEOTIDE SEQUENCE</scope>
    <source>
        <strain evidence="7">Ka4C1</strain>
    </source>
</reference>
<dbReference type="SUPFAM" id="SSF50630">
    <property type="entry name" value="Acid proteases"/>
    <property type="match status" value="1"/>
</dbReference>
<proteinExistence type="inferred from homology"/>
<dbReference type="PANTHER" id="PTHR47966:SF45">
    <property type="entry name" value="PEPTIDASE A1 DOMAIN-CONTAINING PROTEIN"/>
    <property type="match status" value="1"/>
</dbReference>
<dbReference type="PANTHER" id="PTHR47966">
    <property type="entry name" value="BETA-SITE APP-CLEAVING ENZYME, ISOFORM A-RELATED"/>
    <property type="match status" value="1"/>
</dbReference>
<dbReference type="InterPro" id="IPR021109">
    <property type="entry name" value="Peptidase_aspartic_dom_sf"/>
</dbReference>
<dbReference type="Proteomes" id="UP000095284">
    <property type="component" value="Unplaced"/>
</dbReference>
<dbReference type="GO" id="GO:0005764">
    <property type="term" value="C:lysosome"/>
    <property type="evidence" value="ECO:0007669"/>
    <property type="project" value="TreeGrafter"/>
</dbReference>
<evidence type="ECO:0000256" key="1">
    <source>
        <dbReference type="ARBA" id="ARBA00007447"/>
    </source>
</evidence>
<dbReference type="Proteomes" id="UP000582659">
    <property type="component" value="Unassembled WGS sequence"/>
</dbReference>
<keyword evidence="5" id="KW-0732">Signal</keyword>
<feature type="active site" evidence="2">
    <location>
        <position position="75"/>
    </location>
</feature>
<comment type="similarity">
    <text evidence="1 4">Belongs to the peptidase A1 family.</text>
</comment>
<feature type="signal peptide" evidence="5">
    <location>
        <begin position="1"/>
        <end position="23"/>
    </location>
</feature>
<dbReference type="EMBL" id="CAJFCV020000006">
    <property type="protein sequence ID" value="CAG9128948.1"/>
    <property type="molecule type" value="Genomic_DNA"/>
</dbReference>
<feature type="active site" evidence="2">
    <location>
        <position position="264"/>
    </location>
</feature>
<keyword evidence="3" id="KW-1015">Disulfide bond</keyword>
<evidence type="ECO:0000313" key="7">
    <source>
        <dbReference type="EMBL" id="CAD5233640.1"/>
    </source>
</evidence>
<dbReference type="OrthoDB" id="5839471at2759"/>
<organism evidence="9 11">
    <name type="scientific">Bursaphelenchus xylophilus</name>
    <name type="common">Pinewood nematode worm</name>
    <name type="synonym">Aphelenchoides xylophilus</name>
    <dbReference type="NCBI Taxonomy" id="6326"/>
    <lineage>
        <taxon>Eukaryota</taxon>
        <taxon>Metazoa</taxon>
        <taxon>Ecdysozoa</taxon>
        <taxon>Nematoda</taxon>
        <taxon>Chromadorea</taxon>
        <taxon>Rhabditida</taxon>
        <taxon>Tylenchina</taxon>
        <taxon>Tylenchomorpha</taxon>
        <taxon>Aphelenchoidea</taxon>
        <taxon>Aphelenchoididae</taxon>
        <taxon>Bursaphelenchus</taxon>
    </lineage>
</organism>
<keyword evidence="4" id="KW-0064">Aspartyl protease</keyword>
<dbReference type="Gene3D" id="2.40.70.10">
    <property type="entry name" value="Acid Proteases"/>
    <property type="match status" value="2"/>
</dbReference>
<dbReference type="AlphaFoldDB" id="A0A1I7RJM2"/>
<dbReference type="EMBL" id="CAJFDI010000006">
    <property type="protein sequence ID" value="CAD5233640.1"/>
    <property type="molecule type" value="Genomic_DNA"/>
</dbReference>
<dbReference type="Proteomes" id="UP000659654">
    <property type="component" value="Unassembled WGS sequence"/>
</dbReference>
<protein>
    <submittedName>
        <fullName evidence="7">(pine wood nematode) hypothetical protein</fullName>
    </submittedName>
    <submittedName>
        <fullName evidence="11">Peptidase A1 domain-containing protein</fullName>
    </submittedName>
</protein>
<feature type="chain" id="PRO_5035359111" evidence="5">
    <location>
        <begin position="24"/>
        <end position="369"/>
    </location>
</feature>
<dbReference type="InterPro" id="IPR001969">
    <property type="entry name" value="Aspartic_peptidase_AS"/>
</dbReference>
<dbReference type="CDD" id="cd05471">
    <property type="entry name" value="pepsin_like"/>
    <property type="match status" value="1"/>
</dbReference>
<dbReference type="InterPro" id="IPR001461">
    <property type="entry name" value="Aspartic_peptidase_A1"/>
</dbReference>
<reference evidence="11" key="1">
    <citation type="submission" date="2016-11" db="UniProtKB">
        <authorList>
            <consortium name="WormBaseParasite"/>
        </authorList>
    </citation>
    <scope>IDENTIFICATION</scope>
</reference>
<dbReference type="PROSITE" id="PS51767">
    <property type="entry name" value="PEPTIDASE_A1"/>
    <property type="match status" value="1"/>
</dbReference>
<evidence type="ECO:0000313" key="11">
    <source>
        <dbReference type="WBParaSite" id="BXY_0090400.1"/>
    </source>
</evidence>
<dbReference type="SMR" id="A0A1I7RJM2"/>
<name>A0A1I7RJM2_BURXY</name>
<feature type="domain" description="Peptidase A1" evidence="6">
    <location>
        <begin position="57"/>
        <end position="365"/>
    </location>
</feature>
<dbReference type="InterPro" id="IPR034164">
    <property type="entry name" value="Pepsin-like_dom"/>
</dbReference>
<accession>A0A1I7RJM2</accession>
<dbReference type="GO" id="GO:0006508">
    <property type="term" value="P:proteolysis"/>
    <property type="evidence" value="ECO:0007669"/>
    <property type="project" value="UniProtKB-KW"/>
</dbReference>
<evidence type="ECO:0000313" key="9">
    <source>
        <dbReference type="Proteomes" id="UP000095284"/>
    </source>
</evidence>
<evidence type="ECO:0000259" key="6">
    <source>
        <dbReference type="PROSITE" id="PS51767"/>
    </source>
</evidence>
<gene>
    <name evidence="7" type="ORF">BXYJ_LOCUS13731</name>
</gene>
<keyword evidence="4" id="KW-0378">Hydrolase</keyword>
<keyword evidence="4" id="KW-0645">Protease</keyword>
<sequence>MTFVGINLSLLLIYIYTTHYVNSNSFSIGLSKATVNASSVIYDVYGQKLNSRSEVQYFAKITLGTPPQEFNVLVDTGSDVLWVPKLGCKSYGPLVRKCPNVDTYDPDASSTAESTRKLLFIEYGTGSVMGYYYRDNFAFGPKNGPQLRFKEKVTFGAGSRATFADDGILGLSFSESKRGATNIFEQAVKEGLMDKPIFTVFMWECFGDCEDGGLITFGDFDKRNCCNVRGWAKAFPSEFLWMFRMDSAMIDDVELTSNVNAITDTGASHIFMPKKDFKKIVALLNPVRRGGGWTLPCQTDFVLYFIINGIKYRLPARYILRYMGSAKPCQLMLEVSDAAHWSLGDPFIRKYCQVHDVANRRIGFAPSRY</sequence>
<dbReference type="Pfam" id="PF00026">
    <property type="entry name" value="Asp"/>
    <property type="match status" value="1"/>
</dbReference>
<keyword evidence="10" id="KW-1185">Reference proteome</keyword>
<evidence type="ECO:0000313" key="10">
    <source>
        <dbReference type="Proteomes" id="UP000659654"/>
    </source>
</evidence>
<evidence type="ECO:0000256" key="4">
    <source>
        <dbReference type="RuleBase" id="RU000454"/>
    </source>
</evidence>
<dbReference type="PRINTS" id="PR00792">
    <property type="entry name" value="PEPSIN"/>
</dbReference>
<evidence type="ECO:0000256" key="2">
    <source>
        <dbReference type="PIRSR" id="PIRSR601461-1"/>
    </source>
</evidence>
<dbReference type="WBParaSite" id="BXY_0090400.1">
    <property type="protein sequence ID" value="BXY_0090400.1"/>
    <property type="gene ID" value="BXY_0090400"/>
</dbReference>
<dbReference type="PROSITE" id="PS00141">
    <property type="entry name" value="ASP_PROTEASE"/>
    <property type="match status" value="1"/>
</dbReference>
<evidence type="ECO:0000256" key="5">
    <source>
        <dbReference type="SAM" id="SignalP"/>
    </source>
</evidence>
<evidence type="ECO:0000256" key="3">
    <source>
        <dbReference type="PIRSR" id="PIRSR601461-2"/>
    </source>
</evidence>
<evidence type="ECO:0000313" key="8">
    <source>
        <dbReference type="EMBL" id="CAG9128948.1"/>
    </source>
</evidence>
<feature type="disulfide bond" evidence="3">
    <location>
        <begin position="88"/>
        <end position="98"/>
    </location>
</feature>
<dbReference type="InterPro" id="IPR033121">
    <property type="entry name" value="PEPTIDASE_A1"/>
</dbReference>
<dbReference type="eggNOG" id="KOG1339">
    <property type="taxonomic scope" value="Eukaryota"/>
</dbReference>
<dbReference type="GO" id="GO:0004190">
    <property type="term" value="F:aspartic-type endopeptidase activity"/>
    <property type="evidence" value="ECO:0007669"/>
    <property type="project" value="UniProtKB-KW"/>
</dbReference>